<keyword evidence="2" id="KW-1133">Transmembrane helix</keyword>
<dbReference type="RefSeq" id="WP_005039268.1">
    <property type="nucleotide sequence ID" value="NZ_AOME01000013.1"/>
</dbReference>
<reference evidence="3 4" key="1">
    <citation type="journal article" date="2014" name="PLoS Genet.">
        <title>Phylogenetically driven sequencing of extremely halophilic archaea reveals strategies for static and dynamic osmo-response.</title>
        <authorList>
            <person name="Becker E.A."/>
            <person name="Seitzer P.M."/>
            <person name="Tritt A."/>
            <person name="Larsen D."/>
            <person name="Krusor M."/>
            <person name="Yao A.I."/>
            <person name="Wu D."/>
            <person name="Madern D."/>
            <person name="Eisen J.A."/>
            <person name="Darling A.E."/>
            <person name="Facciotti M.T."/>
        </authorList>
    </citation>
    <scope>NUCLEOTIDE SEQUENCE [LARGE SCALE GENOMIC DNA]</scope>
    <source>
        <strain evidence="3 4">DSM 8989</strain>
    </source>
</reference>
<proteinExistence type="predicted"/>
<sequence>MADSVRVAVRERVSSRAILAWLGVIAISVWVFDGSATQTATGLTVTGIFGLSELLTEVYDLRETVRTLGFGLMALLSGVALFVLGGTGTWWLPVVFAAVGGWLALDSVQTLRHEGLFIDEGDGESPDGRDVYHDYVTRKVDETLREQPLTRRELSDALDPDDATLDHALAELDDRDLLVRQGSELRTESPSEPGGVARARHLAATTAARLARPLTVEFDDESTADDGTDRYSPTPEPVDSRSRSDDNQEREREPARRR</sequence>
<comment type="caution">
    <text evidence="3">The sequence shown here is derived from an EMBL/GenBank/DDBJ whole genome shotgun (WGS) entry which is preliminary data.</text>
</comment>
<gene>
    <name evidence="3" type="ORF">C450_01799</name>
</gene>
<feature type="transmembrane region" description="Helical" evidence="2">
    <location>
        <begin position="38"/>
        <end position="55"/>
    </location>
</feature>
<keyword evidence="2" id="KW-0472">Membrane</keyword>
<dbReference type="AlphaFoldDB" id="M0NFK0"/>
<evidence type="ECO:0000313" key="3">
    <source>
        <dbReference type="EMBL" id="EMA55460.1"/>
    </source>
</evidence>
<dbReference type="EMBL" id="AOME01000013">
    <property type="protein sequence ID" value="EMA55460.1"/>
    <property type="molecule type" value="Genomic_DNA"/>
</dbReference>
<feature type="transmembrane region" description="Helical" evidence="2">
    <location>
        <begin position="13"/>
        <end position="32"/>
    </location>
</feature>
<evidence type="ECO:0000256" key="2">
    <source>
        <dbReference type="SAM" id="Phobius"/>
    </source>
</evidence>
<protein>
    <submittedName>
        <fullName evidence="3">Uncharacterized protein</fullName>
    </submittedName>
</protein>
<dbReference type="OrthoDB" id="240959at2157"/>
<name>M0NFK0_9EURY</name>
<feature type="compositionally biased region" description="Basic and acidic residues" evidence="1">
    <location>
        <begin position="238"/>
        <end position="258"/>
    </location>
</feature>
<dbReference type="Proteomes" id="UP000011625">
    <property type="component" value="Unassembled WGS sequence"/>
</dbReference>
<keyword evidence="2" id="KW-0812">Transmembrane</keyword>
<dbReference type="PATRIC" id="fig|1227456.3.peg.378"/>
<organism evidence="3 4">
    <name type="scientific">Halococcus salifodinae DSM 8989</name>
    <dbReference type="NCBI Taxonomy" id="1227456"/>
    <lineage>
        <taxon>Archaea</taxon>
        <taxon>Methanobacteriati</taxon>
        <taxon>Methanobacteriota</taxon>
        <taxon>Stenosarchaea group</taxon>
        <taxon>Halobacteria</taxon>
        <taxon>Halobacteriales</taxon>
        <taxon>Halococcaceae</taxon>
        <taxon>Halococcus</taxon>
    </lineage>
</organism>
<feature type="region of interest" description="Disordered" evidence="1">
    <location>
        <begin position="212"/>
        <end position="258"/>
    </location>
</feature>
<feature type="transmembrane region" description="Helical" evidence="2">
    <location>
        <begin position="67"/>
        <end position="84"/>
    </location>
</feature>
<accession>M0NFK0</accession>
<feature type="compositionally biased region" description="Acidic residues" evidence="1">
    <location>
        <begin position="217"/>
        <end position="226"/>
    </location>
</feature>
<evidence type="ECO:0000313" key="4">
    <source>
        <dbReference type="Proteomes" id="UP000011625"/>
    </source>
</evidence>
<keyword evidence="4" id="KW-1185">Reference proteome</keyword>
<evidence type="ECO:0000256" key="1">
    <source>
        <dbReference type="SAM" id="MobiDB-lite"/>
    </source>
</evidence>